<name>A0A511N8H2_DEIC1</name>
<accession>A0A511N8H2</accession>
<evidence type="ECO:0000313" key="1">
    <source>
        <dbReference type="EMBL" id="GEM48786.1"/>
    </source>
</evidence>
<gene>
    <name evidence="1" type="ORF">DC3_44210</name>
</gene>
<dbReference type="AlphaFoldDB" id="A0A511N8H2"/>
<dbReference type="EMBL" id="BJXB01000024">
    <property type="protein sequence ID" value="GEM48786.1"/>
    <property type="molecule type" value="Genomic_DNA"/>
</dbReference>
<comment type="caution">
    <text evidence="1">The sequence shown here is derived from an EMBL/GenBank/DDBJ whole genome shotgun (WGS) entry which is preliminary data.</text>
</comment>
<keyword evidence="2" id="KW-1185">Reference proteome</keyword>
<organism evidence="1 2">
    <name type="scientific">Deinococcus cellulosilyticus (strain DSM 18568 / NBRC 106333 / KACC 11606 / 5516J-15)</name>
    <dbReference type="NCBI Taxonomy" id="1223518"/>
    <lineage>
        <taxon>Bacteria</taxon>
        <taxon>Thermotogati</taxon>
        <taxon>Deinococcota</taxon>
        <taxon>Deinococci</taxon>
        <taxon>Deinococcales</taxon>
        <taxon>Deinococcaceae</taxon>
        <taxon>Deinococcus</taxon>
    </lineage>
</organism>
<protein>
    <submittedName>
        <fullName evidence="1">Uncharacterized protein</fullName>
    </submittedName>
</protein>
<dbReference type="Proteomes" id="UP000321306">
    <property type="component" value="Unassembled WGS sequence"/>
</dbReference>
<evidence type="ECO:0000313" key="2">
    <source>
        <dbReference type="Proteomes" id="UP000321306"/>
    </source>
</evidence>
<reference evidence="1 2" key="1">
    <citation type="submission" date="2019-07" db="EMBL/GenBank/DDBJ databases">
        <title>Whole genome shotgun sequence of Deinococcus cellulosilyticus NBRC 106333.</title>
        <authorList>
            <person name="Hosoyama A."/>
            <person name="Uohara A."/>
            <person name="Ohji S."/>
            <person name="Ichikawa N."/>
        </authorList>
    </citation>
    <scope>NUCLEOTIDE SEQUENCE [LARGE SCALE GENOMIC DNA]</scope>
    <source>
        <strain evidence="1 2">NBRC 106333</strain>
    </source>
</reference>
<sequence>MKTWMRATLALAGGSVAFVFLTSLQTARPEALQPYPLPFTSQIPGDINVKQLDAFNQKQQFDQAQRMFDIFAWQAFVGLNWPALPNGQPDSSLKIGQSSPNGVVWESWKHDYQVFTANGQPPLLSAIKNGKNSHAVVNTGNTLPDEIEEALQAFTGPLVDKNGNWVTYEIRMSPREVDYVVGNNLYYVQGQVEFVNKGNTISFPAGVYNGDIGAIEVKAAWRMLDPNTDDPSRYFTTTGDISINDPSQFSKPLVKNNVLLGLVGFHISAKTQYARQWIWATFEHVDNLEVPPLMYKGQRLMPSFYNPNNQILPVNVEPPQNAVIPGQPIPSGQYYNSWDPTLTYQPTQAFRMIPIPTDKQQLNREVQAALAKLVPGNVFQYYQLIDTQWPTDPAAPPTPTVPFDAGIFPNSVTNKAGGMVTPTYLTNITMETYFQAGNQAAWHQIEGFPQSETQQIYGTESCTGCHSSAGVAIAYDPKQALSSTNPLYGVPLTGDFSWLLQQKAQIRK</sequence>
<dbReference type="OrthoDB" id="280897at2"/>
<dbReference type="RefSeq" id="WP_146888145.1">
    <property type="nucleotide sequence ID" value="NZ_BJXB01000024.1"/>
</dbReference>
<proteinExistence type="predicted"/>